<evidence type="ECO:0000313" key="1">
    <source>
        <dbReference type="EMBL" id="OGE77836.1"/>
    </source>
</evidence>
<sequence>MIENCRDFRRLQVFFAKAVTFGHQHTRMAQHVRQCVSCAREVQAIREAEAFFLRKPAKEERRLRSLLLARTENKR</sequence>
<dbReference type="Proteomes" id="UP000176864">
    <property type="component" value="Unassembled WGS sequence"/>
</dbReference>
<proteinExistence type="predicted"/>
<reference evidence="1 2" key="1">
    <citation type="journal article" date="2016" name="Nat. Commun.">
        <title>Thousands of microbial genomes shed light on interconnected biogeochemical processes in an aquifer system.</title>
        <authorList>
            <person name="Anantharaman K."/>
            <person name="Brown C.T."/>
            <person name="Hug L.A."/>
            <person name="Sharon I."/>
            <person name="Castelle C.J."/>
            <person name="Probst A.J."/>
            <person name="Thomas B.C."/>
            <person name="Singh A."/>
            <person name="Wilkins M.J."/>
            <person name="Karaoz U."/>
            <person name="Brodie E.L."/>
            <person name="Williams K.H."/>
            <person name="Hubbard S.S."/>
            <person name="Banfield J.F."/>
        </authorList>
    </citation>
    <scope>NUCLEOTIDE SEQUENCE [LARGE SCALE GENOMIC DNA]</scope>
</reference>
<organism evidence="1 2">
    <name type="scientific">Candidatus Doudnabacteria bacterium RIFCSPHIGHO2_01_FULL_46_14</name>
    <dbReference type="NCBI Taxonomy" id="1817824"/>
    <lineage>
        <taxon>Bacteria</taxon>
        <taxon>Candidatus Doudnaibacteriota</taxon>
    </lineage>
</organism>
<comment type="caution">
    <text evidence="1">The sequence shown here is derived from an EMBL/GenBank/DDBJ whole genome shotgun (WGS) entry which is preliminary data.</text>
</comment>
<gene>
    <name evidence="1" type="ORF">A2751_02195</name>
</gene>
<name>A0A1F5NJF6_9BACT</name>
<dbReference type="STRING" id="1817824.A2751_02195"/>
<dbReference type="AlphaFoldDB" id="A0A1F5NJF6"/>
<protein>
    <recommendedName>
        <fullName evidence="3">Zinc-finger domain-containing protein</fullName>
    </recommendedName>
</protein>
<evidence type="ECO:0000313" key="2">
    <source>
        <dbReference type="Proteomes" id="UP000176864"/>
    </source>
</evidence>
<accession>A0A1F5NJF6</accession>
<evidence type="ECO:0008006" key="3">
    <source>
        <dbReference type="Google" id="ProtNLM"/>
    </source>
</evidence>
<dbReference type="EMBL" id="MFEK01000016">
    <property type="protein sequence ID" value="OGE77836.1"/>
    <property type="molecule type" value="Genomic_DNA"/>
</dbReference>